<dbReference type="Gene3D" id="1.25.10.20">
    <property type="entry name" value="Vitellinogen, superhelical"/>
    <property type="match status" value="1"/>
</dbReference>
<dbReference type="GO" id="GO:0016323">
    <property type="term" value="C:basolateral plasma membrane"/>
    <property type="evidence" value="ECO:0007669"/>
    <property type="project" value="TreeGrafter"/>
</dbReference>
<evidence type="ECO:0000256" key="5">
    <source>
        <dbReference type="ARBA" id="ARBA00022824"/>
    </source>
</evidence>
<feature type="signal peptide" evidence="6">
    <location>
        <begin position="1"/>
        <end position="20"/>
    </location>
</feature>
<dbReference type="GO" id="GO:0005783">
    <property type="term" value="C:endoplasmic reticulum"/>
    <property type="evidence" value="ECO:0007669"/>
    <property type="project" value="UniProtKB-SubCell"/>
</dbReference>
<evidence type="ECO:0000256" key="2">
    <source>
        <dbReference type="ARBA" id="ARBA00022448"/>
    </source>
</evidence>
<dbReference type="PANTHER" id="PTHR13024">
    <property type="entry name" value="MICROSOMAL TRIGLYCERIDE TRANSFER PROTEIN, LARGE SUBUNIT"/>
    <property type="match status" value="1"/>
</dbReference>
<evidence type="ECO:0000256" key="6">
    <source>
        <dbReference type="SAM" id="SignalP"/>
    </source>
</evidence>
<dbReference type="PANTHER" id="PTHR13024:SF0">
    <property type="entry name" value="MICROSOMAL TRIACYLGLYCEROL TRANSFER PROTEIN"/>
    <property type="match status" value="1"/>
</dbReference>
<dbReference type="InterPro" id="IPR011030">
    <property type="entry name" value="Lipovitellin_superhlx_dom"/>
</dbReference>
<dbReference type="EMBL" id="CAJGYM010000036">
    <property type="protein sequence ID" value="CAD6193521.1"/>
    <property type="molecule type" value="Genomic_DNA"/>
</dbReference>
<dbReference type="GO" id="GO:0008194">
    <property type="term" value="F:UDP-glycosyltransferase activity"/>
    <property type="evidence" value="ECO:0007669"/>
    <property type="project" value="InterPro"/>
</dbReference>
<dbReference type="Pfam" id="PF19444">
    <property type="entry name" value="MTP_lip_bd"/>
    <property type="match status" value="1"/>
</dbReference>
<dbReference type="Pfam" id="PF00201">
    <property type="entry name" value="UDPGT"/>
    <property type="match status" value="2"/>
</dbReference>
<dbReference type="Gene3D" id="3.40.50.2000">
    <property type="entry name" value="Glycogen Phosphorylase B"/>
    <property type="match status" value="2"/>
</dbReference>
<evidence type="ECO:0000313" key="9">
    <source>
        <dbReference type="Proteomes" id="UP000835052"/>
    </source>
</evidence>
<keyword evidence="2" id="KW-0813">Transport</keyword>
<feature type="chain" id="PRO_5035803863" description="MTP large subunit lipid-binding domain-containing protein" evidence="6">
    <location>
        <begin position="21"/>
        <end position="1468"/>
    </location>
</feature>
<keyword evidence="4 6" id="KW-0732">Signal</keyword>
<gene>
    <name evidence="8" type="ORF">CAUJ_LOCUS9440</name>
</gene>
<dbReference type="GO" id="GO:0008289">
    <property type="term" value="F:lipid binding"/>
    <property type="evidence" value="ECO:0007669"/>
    <property type="project" value="InterPro"/>
</dbReference>
<keyword evidence="9" id="KW-1185">Reference proteome</keyword>
<organism evidence="8 9">
    <name type="scientific">Caenorhabditis auriculariae</name>
    <dbReference type="NCBI Taxonomy" id="2777116"/>
    <lineage>
        <taxon>Eukaryota</taxon>
        <taxon>Metazoa</taxon>
        <taxon>Ecdysozoa</taxon>
        <taxon>Nematoda</taxon>
        <taxon>Chromadorea</taxon>
        <taxon>Rhabditida</taxon>
        <taxon>Rhabditina</taxon>
        <taxon>Rhabditomorpha</taxon>
        <taxon>Rhabditoidea</taxon>
        <taxon>Rhabditidae</taxon>
        <taxon>Peloderinae</taxon>
        <taxon>Caenorhabditis</taxon>
    </lineage>
</organism>
<keyword evidence="5" id="KW-0256">Endoplasmic reticulum</keyword>
<evidence type="ECO:0000256" key="4">
    <source>
        <dbReference type="ARBA" id="ARBA00022729"/>
    </source>
</evidence>
<dbReference type="GO" id="GO:0005794">
    <property type="term" value="C:Golgi apparatus"/>
    <property type="evidence" value="ECO:0007669"/>
    <property type="project" value="TreeGrafter"/>
</dbReference>
<evidence type="ECO:0000256" key="1">
    <source>
        <dbReference type="ARBA" id="ARBA00004240"/>
    </source>
</evidence>
<reference evidence="8" key="1">
    <citation type="submission" date="2020-10" db="EMBL/GenBank/DDBJ databases">
        <authorList>
            <person name="Kikuchi T."/>
        </authorList>
    </citation>
    <scope>NUCLEOTIDE SEQUENCE</scope>
    <source>
        <strain evidence="8">NKZ352</strain>
    </source>
</reference>
<feature type="domain" description="MTP large subunit lipid-binding" evidence="7">
    <location>
        <begin position="1229"/>
        <end position="1425"/>
    </location>
</feature>
<dbReference type="Proteomes" id="UP000835052">
    <property type="component" value="Unassembled WGS sequence"/>
</dbReference>
<dbReference type="GO" id="GO:0042157">
    <property type="term" value="P:lipoprotein metabolic process"/>
    <property type="evidence" value="ECO:0007669"/>
    <property type="project" value="TreeGrafter"/>
</dbReference>
<keyword evidence="3" id="KW-0808">Transferase</keyword>
<proteinExistence type="predicted"/>
<evidence type="ECO:0000259" key="7">
    <source>
        <dbReference type="Pfam" id="PF19444"/>
    </source>
</evidence>
<evidence type="ECO:0000313" key="8">
    <source>
        <dbReference type="EMBL" id="CAD6193521.1"/>
    </source>
</evidence>
<name>A0A8S1HGQ1_9PELO</name>
<dbReference type="InterPro" id="IPR045811">
    <property type="entry name" value="MTP_lip-bd"/>
</dbReference>
<dbReference type="InterPro" id="IPR039988">
    <property type="entry name" value="MTTP"/>
</dbReference>
<dbReference type="InterPro" id="IPR002213">
    <property type="entry name" value="UDP_glucos_trans"/>
</dbReference>
<dbReference type="CDD" id="cd03784">
    <property type="entry name" value="GT1_Gtf-like"/>
    <property type="match status" value="1"/>
</dbReference>
<sequence length="1468" mass="165642">MRTALPAGLLLVLFPILTSGLKVLLFVPTLSHSHVSFNVRLGESLARKGHQVTLLQALVDDSVHVGNSSNVEMLRKNVGVASGTLRDTLWSNPGPYEDSSPLNPIIFRKFLRVSSVFVVACRELVEDVEFLRTLASYEFDVGLVEQYDSCGFGLFKKLKVPATVWLSATAIFRPQTTAMGVDLPFSYVPELFASFSDEMSLLQRTQNLLIGTVTNFAFSFFSRARQSALFGTDLLAESRRSSSVFVNSAPSFDYSAPLSTEIEHIGAVTVDRSSEPLSYFWQQVADSSRHGFVIVSFGGIARTVDMPSIMQSGLLPKEEWNDAEEHHFIHFMEVPGTSAMYHPAEDLLHPFNNYFDDINCRSFFCGLLRDLYEVALEQMKNNCLAKILFSSFARFAQVTFIVKFESSNTTFALHDNVVTAAWIPQLQLMQHENYRAIFTHGGWSSILETVMHGRPMILMPLFADHAKNARVAESKGVAVVLDKMRLNQKTIIEALHRILFEESYTRNAEKHSKMLSDRPVSYDDSIGFRVRTAVKNSFQRFRKKYGLAQRQNLVLFYGAAAFGQRLLNAEPMNLFLVFIVSLVVTEKCHAAAHEPFSKPVDVSPENMRKTVPIDENKTRLLIVDYSFRAESVIYDVLDHKEDSPSKVISGNFSFETLHHDMEGSMLARISLTQCNTGNCGTVPPVFVSFRQGGNNVEEVLVDLRDYKDYKPTWNFIYGIINTIYTPAEYGEGDEQVVNTVYGRCRTQFGRPEDKRFRRKINTCQLGYNQNFTRFQGLEVVDYDQDVWYTQNTKVDADIVMIDAIESLSFRTPFEGNHGFQVESRTHVEITNRTRLFVDKHCPTETTAAECARSKFGATTVGMKLYEHVKFAQDPSKGKLTNLLEKYREHLHDMGDAHMCEDHSSLFADIVQAARTAPREEWEHVIRKPENEPILPLISNALGGVGDVISVQIAREVLLVEAPDALDDFLFGVAHSSSINEKWHKQLMYWLAALEENGEEYWKVANTLATVLRRRCEASVSSNNACTKEKDLVVKKFVTDLTSVAKTDEKTLKVLEVLFNLPTTSSFEFAKNHVCGSSSSAVQTSALKLIRRSDPHFYESQLIQKLIKVFRNTCSRESTTSESQIAIDILLRCLPEHQNVATWILRSENLIPDDQEKWQYLYKAIHASGQKDELKEELWKRMRQFKVFRPNYLHRSLSADSYAHWQQIFEASGFKIFSSSAAEFAGPSFKRSDFEFSVKKNKLEENLFSLSVVSNGLEQFVSEGAHQKNVDPEASCRLALLGHALPAVTLFKGNSDMLSAVWNADGQTLKAFEGHLPLRDTQIALPLLSGLTVDVESRGAAFFRILGAAEVSLWNRDSAAAIYANISTTLAVTATLSHHAVPIRRVASQFSALTTISSHTDVDFSSMPYNFCLTSEQGDIATKATTVVEDISRPRKKKTWTRRRTWPAFTHRLDDTTLRQCNKYALQAQ</sequence>
<evidence type="ECO:0000256" key="3">
    <source>
        <dbReference type="ARBA" id="ARBA00022679"/>
    </source>
</evidence>
<comment type="caution">
    <text evidence="8">The sequence shown here is derived from an EMBL/GenBank/DDBJ whole genome shotgun (WGS) entry which is preliminary data.</text>
</comment>
<dbReference type="OrthoDB" id="5865932at2759"/>
<dbReference type="SUPFAM" id="SSF53756">
    <property type="entry name" value="UDP-Glycosyltransferase/glycogen phosphorylase"/>
    <property type="match status" value="2"/>
</dbReference>
<protein>
    <recommendedName>
        <fullName evidence="7">MTP large subunit lipid-binding domain-containing protein</fullName>
    </recommendedName>
</protein>
<accession>A0A8S1HGQ1</accession>
<dbReference type="GO" id="GO:0005548">
    <property type="term" value="F:phospholipid transporter activity"/>
    <property type="evidence" value="ECO:0007669"/>
    <property type="project" value="InterPro"/>
</dbReference>
<comment type="subcellular location">
    <subcellularLocation>
        <location evidence="1">Endoplasmic reticulum</location>
    </subcellularLocation>
</comment>